<gene>
    <name evidence="1" type="ORF">O6H91_03G003100</name>
</gene>
<dbReference type="Proteomes" id="UP001162992">
    <property type="component" value="Chromosome 3"/>
</dbReference>
<keyword evidence="2" id="KW-1185">Reference proteome</keyword>
<evidence type="ECO:0000313" key="1">
    <source>
        <dbReference type="EMBL" id="KAJ7560861.1"/>
    </source>
</evidence>
<name>A0ACC2E2Y0_DIPCM</name>
<proteinExistence type="predicted"/>
<organism evidence="1 2">
    <name type="scientific">Diphasiastrum complanatum</name>
    <name type="common">Issler's clubmoss</name>
    <name type="synonym">Lycopodium complanatum</name>
    <dbReference type="NCBI Taxonomy" id="34168"/>
    <lineage>
        <taxon>Eukaryota</taxon>
        <taxon>Viridiplantae</taxon>
        <taxon>Streptophyta</taxon>
        <taxon>Embryophyta</taxon>
        <taxon>Tracheophyta</taxon>
        <taxon>Lycopodiopsida</taxon>
        <taxon>Lycopodiales</taxon>
        <taxon>Lycopodiaceae</taxon>
        <taxon>Lycopodioideae</taxon>
        <taxon>Diphasiastrum</taxon>
    </lineage>
</organism>
<reference evidence="2" key="1">
    <citation type="journal article" date="2024" name="Proc. Natl. Acad. Sci. U.S.A.">
        <title>Extraordinary preservation of gene collinearity over three hundred million years revealed in homosporous lycophytes.</title>
        <authorList>
            <person name="Li C."/>
            <person name="Wickell D."/>
            <person name="Kuo L.Y."/>
            <person name="Chen X."/>
            <person name="Nie B."/>
            <person name="Liao X."/>
            <person name="Peng D."/>
            <person name="Ji J."/>
            <person name="Jenkins J."/>
            <person name="Williams M."/>
            <person name="Shu S."/>
            <person name="Plott C."/>
            <person name="Barry K."/>
            <person name="Rajasekar S."/>
            <person name="Grimwood J."/>
            <person name="Han X."/>
            <person name="Sun S."/>
            <person name="Hou Z."/>
            <person name="He W."/>
            <person name="Dai G."/>
            <person name="Sun C."/>
            <person name="Schmutz J."/>
            <person name="Leebens-Mack J.H."/>
            <person name="Li F.W."/>
            <person name="Wang L."/>
        </authorList>
    </citation>
    <scope>NUCLEOTIDE SEQUENCE [LARGE SCALE GENOMIC DNA]</scope>
    <source>
        <strain evidence="2">cv. PW_Plant_1</strain>
    </source>
</reference>
<dbReference type="EMBL" id="CM055094">
    <property type="protein sequence ID" value="KAJ7560861.1"/>
    <property type="molecule type" value="Genomic_DNA"/>
</dbReference>
<sequence length="734" mass="81277">MAVEMQSLEQQEAGGHHRKDVHQSSSYGMSEADLNRVSSFEDKEQKLGKEGQWQNADSSKHLTTGDKGQFSVEELFAGTPVPPWWEQITVRSIVVSVILGGFFCIITHKLSLTVGVIPSLNVSAGLLGYFFIRTWIAITSKLGFSCKPFTRQENTVIQTCVVACYSLAFSGGFGSYLLGLDPKTYNRIGADYPGNHAEDVKKLSLGWIIAFLFTVSFLGVLVLVPLRKVIMILKYKLTYPSGTATAVLINSFHTPQGAEIAKKQVRSLGKSFTISFLWSFFKWFYSGKGDATCGFDSFPSLGLKALDNRFNFDFSLVYVGAGMICPHIVNCSVLLGAIISWGFMWPLIQNREGEWYPHKLGGTNFRGLYGYKVFVAIALILGDGLYNFVKVFYVTSKSFYIQYKNNQLLPMSNDIQGIEVLSIDEKKRNEEFLKDRIPLWVAVASYIVLAGISIGVVPQIFKPLKWYYVLICYIVAPVLAFCNAYGCGLTDWNLAPTYGKLGLFIFSAWAGSHGHGVVAGLAACGVMMVIVASAADLMQDFKTGYLTRSSPRSMFTSQLIGIGIGCILAPVTFWMFWKAFDVGNPDGEYKAPYAVIYRQMTLIGVQGFSALPRHCLQLCYGFFSFAIITNLIRDLTPRRISQYIPIPMAMAIPFYIGAYFAIDMFIGTVIVFVWQKLNKRKSEIFVPAVASGFICGDGVWAVPSAILALVKVNPPICMMFVGSKIARALQNSLP</sequence>
<accession>A0ACC2E2Y0</accession>
<protein>
    <submittedName>
        <fullName evidence="1">Uncharacterized protein</fullName>
    </submittedName>
</protein>
<evidence type="ECO:0000313" key="2">
    <source>
        <dbReference type="Proteomes" id="UP001162992"/>
    </source>
</evidence>
<comment type="caution">
    <text evidence="1">The sequence shown here is derived from an EMBL/GenBank/DDBJ whole genome shotgun (WGS) entry which is preliminary data.</text>
</comment>